<evidence type="ECO:0000256" key="8">
    <source>
        <dbReference type="ARBA" id="ARBA00023136"/>
    </source>
</evidence>
<dbReference type="Gene3D" id="3.40.50.300">
    <property type="entry name" value="P-loop containing nucleotide triphosphate hydrolases"/>
    <property type="match status" value="1"/>
</dbReference>
<dbReference type="SMART" id="SM00382">
    <property type="entry name" value="AAA"/>
    <property type="match status" value="1"/>
</dbReference>
<dbReference type="Gene3D" id="1.20.1560.10">
    <property type="entry name" value="ABC transporter type 1, transmembrane domain"/>
    <property type="match status" value="1"/>
</dbReference>
<dbReference type="Pfam" id="PF00005">
    <property type="entry name" value="ABC_tran"/>
    <property type="match status" value="1"/>
</dbReference>
<dbReference type="Proteomes" id="UP000614216">
    <property type="component" value="Unassembled WGS sequence"/>
</dbReference>
<dbReference type="FunFam" id="3.40.50.300:FF:000221">
    <property type="entry name" value="Multidrug ABC transporter ATP-binding protein"/>
    <property type="match status" value="1"/>
</dbReference>
<keyword evidence="6 12" id="KW-0067">ATP-binding</keyword>
<keyword evidence="7 9" id="KW-1133">Transmembrane helix</keyword>
<reference evidence="12" key="1">
    <citation type="submission" date="2021-01" db="EMBL/GenBank/DDBJ databases">
        <title>Fulvivirga kasyanovii gen. nov., sp nov., a novel member of the phylum Bacteroidetes isolated from seawater in a mussel farm.</title>
        <authorList>
            <person name="Zhao L.-H."/>
            <person name="Wang Z.-J."/>
        </authorList>
    </citation>
    <scope>NUCLEOTIDE SEQUENCE</scope>
    <source>
        <strain evidence="12">29W222</strain>
    </source>
</reference>
<dbReference type="SUPFAM" id="SSF90123">
    <property type="entry name" value="ABC transporter transmembrane region"/>
    <property type="match status" value="1"/>
</dbReference>
<feature type="transmembrane region" description="Helical" evidence="9">
    <location>
        <begin position="259"/>
        <end position="278"/>
    </location>
</feature>
<dbReference type="CDD" id="cd18541">
    <property type="entry name" value="ABC_6TM_TmrB_like"/>
    <property type="match status" value="1"/>
</dbReference>
<comment type="caution">
    <text evidence="12">The sequence shown here is derived from an EMBL/GenBank/DDBJ whole genome shotgun (WGS) entry which is preliminary data.</text>
</comment>
<proteinExistence type="predicted"/>
<organism evidence="12 13">
    <name type="scientific">Fulvivirga marina</name>
    <dbReference type="NCBI Taxonomy" id="2494733"/>
    <lineage>
        <taxon>Bacteria</taxon>
        <taxon>Pseudomonadati</taxon>
        <taxon>Bacteroidota</taxon>
        <taxon>Cytophagia</taxon>
        <taxon>Cytophagales</taxon>
        <taxon>Fulvivirgaceae</taxon>
        <taxon>Fulvivirga</taxon>
    </lineage>
</organism>
<feature type="transmembrane region" description="Helical" evidence="9">
    <location>
        <begin position="73"/>
        <end position="94"/>
    </location>
</feature>
<dbReference type="PROSITE" id="PS00211">
    <property type="entry name" value="ABC_TRANSPORTER_1"/>
    <property type="match status" value="1"/>
</dbReference>
<dbReference type="PROSITE" id="PS50929">
    <property type="entry name" value="ABC_TM1F"/>
    <property type="match status" value="1"/>
</dbReference>
<name>A0A937FU86_9BACT</name>
<evidence type="ECO:0000256" key="1">
    <source>
        <dbReference type="ARBA" id="ARBA00004651"/>
    </source>
</evidence>
<feature type="domain" description="ABC transmembrane type-1" evidence="11">
    <location>
        <begin position="19"/>
        <end position="319"/>
    </location>
</feature>
<dbReference type="InterPro" id="IPR017871">
    <property type="entry name" value="ABC_transporter-like_CS"/>
</dbReference>
<evidence type="ECO:0000256" key="9">
    <source>
        <dbReference type="SAM" id="Phobius"/>
    </source>
</evidence>
<dbReference type="EMBL" id="JAEUGD010000023">
    <property type="protein sequence ID" value="MBL6446170.1"/>
    <property type="molecule type" value="Genomic_DNA"/>
</dbReference>
<dbReference type="PROSITE" id="PS50893">
    <property type="entry name" value="ABC_TRANSPORTER_2"/>
    <property type="match status" value="1"/>
</dbReference>
<dbReference type="GO" id="GO:0005886">
    <property type="term" value="C:plasma membrane"/>
    <property type="evidence" value="ECO:0007669"/>
    <property type="project" value="UniProtKB-SubCell"/>
</dbReference>
<keyword evidence="2" id="KW-0813">Transport</keyword>
<sequence>MKELSYLNKYLWKYKYHLVLGTIFIIISNIFQIVPAPMVRYAMNLVSENISVYRAFEGVDLQNNIYDIFAGSILIYAVLILVMALLRGVFLFMVRQTIIVMSRLIEFDLKNEIYAHYQSLPLSFYRRNNTGDLMNRISEDVSKVRMYLGPSIMYGLSMITLFSMLIPYMLSINLTLTLYALVPLPVLSVSIYYVNNIINKRSEEIQESQSSLSTFVQEAFSGIRVLKSFTRENDSIGKFSSESNEYRDRSLKLTKVQSLFFPLILGLIGLSTILTVYAGSAEVIKGTLTFGNIAEFIIYVNLLTWPVTSLGWISSIIQRAAASQKRLNEFLKVENDIVSTENLVEELRGEIEFDHVDFVYPDSGIQALKDVSFKVQPGQSLAIIGTTGSGKSTIANLISRMYDTSSGQIRIDGREVEKYNLISLRSQIGYVPQDVFLFSDTIYNNIAFGATDATEERILDAAREADVYNNIIEFPDGFNTRVGERGITLSGGQKQRVSIARAISRDPKILMLDDALSAVDTKTENTILNSMKRIMKGRTSLIISHRVSSAKLADKIIVLDDGYVLEEGTHDELMKINGMYKELFEKQTLTEETLEE</sequence>
<keyword evidence="3" id="KW-1003">Cell membrane</keyword>
<evidence type="ECO:0000256" key="6">
    <source>
        <dbReference type="ARBA" id="ARBA00022840"/>
    </source>
</evidence>
<keyword evidence="8 9" id="KW-0472">Membrane</keyword>
<feature type="transmembrane region" description="Helical" evidence="9">
    <location>
        <begin position="176"/>
        <end position="194"/>
    </location>
</feature>
<dbReference type="InterPro" id="IPR003439">
    <property type="entry name" value="ABC_transporter-like_ATP-bd"/>
</dbReference>
<dbReference type="PANTHER" id="PTHR43394:SF1">
    <property type="entry name" value="ATP-BINDING CASSETTE SUB-FAMILY B MEMBER 10, MITOCHONDRIAL"/>
    <property type="match status" value="1"/>
</dbReference>
<accession>A0A937FU86</accession>
<feature type="transmembrane region" description="Helical" evidence="9">
    <location>
        <begin position="152"/>
        <end position="170"/>
    </location>
</feature>
<evidence type="ECO:0000256" key="5">
    <source>
        <dbReference type="ARBA" id="ARBA00022741"/>
    </source>
</evidence>
<dbReference type="AlphaFoldDB" id="A0A937FU86"/>
<keyword evidence="5" id="KW-0547">Nucleotide-binding</keyword>
<dbReference type="InterPro" id="IPR039421">
    <property type="entry name" value="Type_1_exporter"/>
</dbReference>
<dbReference type="GO" id="GO:0015421">
    <property type="term" value="F:ABC-type oligopeptide transporter activity"/>
    <property type="evidence" value="ECO:0007669"/>
    <property type="project" value="TreeGrafter"/>
</dbReference>
<dbReference type="InterPro" id="IPR036640">
    <property type="entry name" value="ABC1_TM_sf"/>
</dbReference>
<gene>
    <name evidence="12" type="ORF">JMN32_07615</name>
</gene>
<protein>
    <submittedName>
        <fullName evidence="12">ABC transporter ATP-binding protein</fullName>
    </submittedName>
</protein>
<keyword evidence="13" id="KW-1185">Reference proteome</keyword>
<evidence type="ECO:0000313" key="13">
    <source>
        <dbReference type="Proteomes" id="UP000614216"/>
    </source>
</evidence>
<dbReference type="RefSeq" id="WP_202855713.1">
    <property type="nucleotide sequence ID" value="NZ_JAEUGD010000023.1"/>
</dbReference>
<dbReference type="Pfam" id="PF00664">
    <property type="entry name" value="ABC_membrane"/>
    <property type="match status" value="1"/>
</dbReference>
<evidence type="ECO:0000256" key="7">
    <source>
        <dbReference type="ARBA" id="ARBA00022989"/>
    </source>
</evidence>
<evidence type="ECO:0000259" key="11">
    <source>
        <dbReference type="PROSITE" id="PS50929"/>
    </source>
</evidence>
<dbReference type="GO" id="GO:0005524">
    <property type="term" value="F:ATP binding"/>
    <property type="evidence" value="ECO:0007669"/>
    <property type="project" value="UniProtKB-KW"/>
</dbReference>
<evidence type="ECO:0000256" key="2">
    <source>
        <dbReference type="ARBA" id="ARBA00022448"/>
    </source>
</evidence>
<feature type="transmembrane region" description="Helical" evidence="9">
    <location>
        <begin position="298"/>
        <end position="317"/>
    </location>
</feature>
<feature type="transmembrane region" description="Helical" evidence="9">
    <location>
        <begin position="16"/>
        <end position="34"/>
    </location>
</feature>
<dbReference type="InterPro" id="IPR003593">
    <property type="entry name" value="AAA+_ATPase"/>
</dbReference>
<dbReference type="PANTHER" id="PTHR43394">
    <property type="entry name" value="ATP-DEPENDENT PERMEASE MDL1, MITOCHONDRIAL"/>
    <property type="match status" value="1"/>
</dbReference>
<evidence type="ECO:0000259" key="10">
    <source>
        <dbReference type="PROSITE" id="PS50893"/>
    </source>
</evidence>
<dbReference type="SUPFAM" id="SSF52540">
    <property type="entry name" value="P-loop containing nucleoside triphosphate hydrolases"/>
    <property type="match status" value="1"/>
</dbReference>
<dbReference type="InterPro" id="IPR027417">
    <property type="entry name" value="P-loop_NTPase"/>
</dbReference>
<keyword evidence="4 9" id="KW-0812">Transmembrane</keyword>
<evidence type="ECO:0000313" key="12">
    <source>
        <dbReference type="EMBL" id="MBL6446170.1"/>
    </source>
</evidence>
<dbReference type="GO" id="GO:0016887">
    <property type="term" value="F:ATP hydrolysis activity"/>
    <property type="evidence" value="ECO:0007669"/>
    <property type="project" value="InterPro"/>
</dbReference>
<feature type="domain" description="ABC transporter" evidence="10">
    <location>
        <begin position="351"/>
        <end position="586"/>
    </location>
</feature>
<comment type="subcellular location">
    <subcellularLocation>
        <location evidence="1">Cell membrane</location>
        <topology evidence="1">Multi-pass membrane protein</topology>
    </subcellularLocation>
</comment>
<evidence type="ECO:0000256" key="3">
    <source>
        <dbReference type="ARBA" id="ARBA00022475"/>
    </source>
</evidence>
<evidence type="ECO:0000256" key="4">
    <source>
        <dbReference type="ARBA" id="ARBA00022692"/>
    </source>
</evidence>
<dbReference type="InterPro" id="IPR011527">
    <property type="entry name" value="ABC1_TM_dom"/>
</dbReference>